<gene>
    <name evidence="3" type="ORF">CLV59_10446</name>
</gene>
<dbReference type="AlphaFoldDB" id="A0A327VXQ9"/>
<dbReference type="Gene3D" id="2.60.40.1930">
    <property type="match status" value="1"/>
</dbReference>
<comment type="caution">
    <text evidence="3">The sequence shown here is derived from an EMBL/GenBank/DDBJ whole genome shotgun (WGS) entry which is preliminary data.</text>
</comment>
<evidence type="ECO:0000313" key="4">
    <source>
        <dbReference type="Proteomes" id="UP000249819"/>
    </source>
</evidence>
<feature type="chain" id="PRO_5016243117" evidence="1">
    <location>
        <begin position="19"/>
        <end position="805"/>
    </location>
</feature>
<organism evidence="3 4">
    <name type="scientific">Chitinophaga dinghuensis</name>
    <dbReference type="NCBI Taxonomy" id="1539050"/>
    <lineage>
        <taxon>Bacteria</taxon>
        <taxon>Pseudomonadati</taxon>
        <taxon>Bacteroidota</taxon>
        <taxon>Chitinophagia</taxon>
        <taxon>Chitinophagales</taxon>
        <taxon>Chitinophagaceae</taxon>
        <taxon>Chitinophaga</taxon>
    </lineage>
</organism>
<reference evidence="3 4" key="1">
    <citation type="submission" date="2018-06" db="EMBL/GenBank/DDBJ databases">
        <title>Genomic Encyclopedia of Archaeal and Bacterial Type Strains, Phase II (KMG-II): from individual species to whole genera.</title>
        <authorList>
            <person name="Goeker M."/>
        </authorList>
    </citation>
    <scope>NUCLEOTIDE SEQUENCE [LARGE SCALE GENOMIC DNA]</scope>
    <source>
        <strain evidence="3 4">DSM 29821</strain>
    </source>
</reference>
<accession>A0A327VXQ9</accession>
<name>A0A327VXQ9_9BACT</name>
<dbReference type="Proteomes" id="UP000249819">
    <property type="component" value="Unassembled WGS sequence"/>
</dbReference>
<feature type="domain" description="Macroglobulin" evidence="2">
    <location>
        <begin position="44"/>
        <end position="124"/>
    </location>
</feature>
<dbReference type="EMBL" id="QLMA01000004">
    <property type="protein sequence ID" value="RAJ81821.1"/>
    <property type="molecule type" value="Genomic_DNA"/>
</dbReference>
<dbReference type="GO" id="GO:0004866">
    <property type="term" value="F:endopeptidase inhibitor activity"/>
    <property type="evidence" value="ECO:0007669"/>
    <property type="project" value="InterPro"/>
</dbReference>
<evidence type="ECO:0000259" key="2">
    <source>
        <dbReference type="Pfam" id="PF01835"/>
    </source>
</evidence>
<proteinExistence type="predicted"/>
<dbReference type="InterPro" id="IPR002890">
    <property type="entry name" value="MG2"/>
</dbReference>
<keyword evidence="4" id="KW-1185">Reference proteome</keyword>
<dbReference type="Pfam" id="PF01835">
    <property type="entry name" value="MG2"/>
    <property type="match status" value="1"/>
</dbReference>
<dbReference type="OrthoDB" id="679547at2"/>
<sequence length="805" mass="88694">MKWKLPLALLTGIVSAVAFMPPPDWSDRIVKALAQFSQRNPQEKVYLHMDKDYYAAGETIWFRAYITLQGLPSVNATNLYVELLDKNNNIVQKKLFAGGGGMSPGEFELPETQKPGQYQIRAYTAWMNNFDPAFFFTKTIEIFDPAKKGGLEADSLAQDFSIQFFAEGGNLIAGQPGVVAYKAIDQNGYPIEVTGTVKNSKGAQVGNIKSIHDGMGSIEFTPDAAETYQAVIKSAKGQTKTLALPAAQTKGMTLKVYNKGSRIFYQAVAGPNNDTSLNELLIFAQMNQQMVYKANLDVADGRISGFIPTNGIPSGILQLTLFTKSGLPISQRLVFVHKNDLLQMDVLESDIHPEPRTKNSLVLRLPDTISTSISVAVTDAEAVPVETKNVNNIISNLLLTSDIKGFVYNPAWYFRNDSTSTLQALDLVMLTNGWTRFSWEKILSNDYPQIKYPYEQGLSMDGKATAGTGRPLTNGRIDMIIKVPADSSSMFAQAPVDDKGEFHISGMIFPDTAYIYYQGNDNVKKSKDVSVKFTNHFFEKPSLIKIPFPLRVPPAVDNAALKAFLANAAESNKVNRAINNKTVYLKEVNVNAKKQAPAESTEKRYVSGLFAGGDGMTFDLTKETPIAMNIFQYLQSKVAGLQITGDINNPTLSWRGGAPGLYLNEMQSDISMLANLPVTDIAMVKVIRPPFMGMGGANGAIAVYTKKGGDNTPVNDPSVRGFELYKKAGYSVVKQFYSPDYSVKKEVHSLPDKRLTLYWNANVAIDTLTHTAKVEFYNNDFTKKFRVVVEGMAEDGTVGHLEQEF</sequence>
<keyword evidence="1" id="KW-0732">Signal</keyword>
<feature type="signal peptide" evidence="1">
    <location>
        <begin position="1"/>
        <end position="18"/>
    </location>
</feature>
<evidence type="ECO:0000313" key="3">
    <source>
        <dbReference type="EMBL" id="RAJ81821.1"/>
    </source>
</evidence>
<dbReference type="SUPFAM" id="SSF56935">
    <property type="entry name" value="Porins"/>
    <property type="match status" value="1"/>
</dbReference>
<protein>
    <submittedName>
        <fullName evidence="3">MG2 domain-containing protein</fullName>
    </submittedName>
</protein>
<evidence type="ECO:0000256" key="1">
    <source>
        <dbReference type="SAM" id="SignalP"/>
    </source>
</evidence>
<dbReference type="RefSeq" id="WP_111592387.1">
    <property type="nucleotide sequence ID" value="NZ_QLMA01000004.1"/>
</dbReference>